<evidence type="ECO:0000313" key="2">
    <source>
        <dbReference type="EMBL" id="CAG9327453.1"/>
    </source>
</evidence>
<accession>A0AAU9JSS4</accession>
<sequence length="122" mass="13657">MDSKDDSVTKSEPEILVPPDIAKEILAESFEVEDGESIEVDSYEFPYGKIILTISLSIAVVSLIIIGIVAQAKAKFIAEGLPYWIIAGILSIPLVFYFFNLFRAYNAHPLERKRILNEIPDI</sequence>
<evidence type="ECO:0000313" key="3">
    <source>
        <dbReference type="Proteomes" id="UP001162131"/>
    </source>
</evidence>
<gene>
    <name evidence="2" type="ORF">BSTOLATCC_MIC43488</name>
</gene>
<organism evidence="2 3">
    <name type="scientific">Blepharisma stoltei</name>
    <dbReference type="NCBI Taxonomy" id="1481888"/>
    <lineage>
        <taxon>Eukaryota</taxon>
        <taxon>Sar</taxon>
        <taxon>Alveolata</taxon>
        <taxon>Ciliophora</taxon>
        <taxon>Postciliodesmatophora</taxon>
        <taxon>Heterotrichea</taxon>
        <taxon>Heterotrichida</taxon>
        <taxon>Blepharismidae</taxon>
        <taxon>Blepharisma</taxon>
    </lineage>
</organism>
<keyword evidence="1" id="KW-1133">Transmembrane helix</keyword>
<evidence type="ECO:0008006" key="4">
    <source>
        <dbReference type="Google" id="ProtNLM"/>
    </source>
</evidence>
<protein>
    <recommendedName>
        <fullName evidence="4">Transmembrane protein 230</fullName>
    </recommendedName>
</protein>
<dbReference type="EMBL" id="CAJZBQ010000043">
    <property type="protein sequence ID" value="CAG9327453.1"/>
    <property type="molecule type" value="Genomic_DNA"/>
</dbReference>
<dbReference type="AlphaFoldDB" id="A0AAU9JSS4"/>
<proteinExistence type="predicted"/>
<evidence type="ECO:0000256" key="1">
    <source>
        <dbReference type="SAM" id="Phobius"/>
    </source>
</evidence>
<feature type="transmembrane region" description="Helical" evidence="1">
    <location>
        <begin position="81"/>
        <end position="99"/>
    </location>
</feature>
<keyword evidence="1" id="KW-0472">Membrane</keyword>
<keyword evidence="3" id="KW-1185">Reference proteome</keyword>
<feature type="transmembrane region" description="Helical" evidence="1">
    <location>
        <begin position="50"/>
        <end position="69"/>
    </location>
</feature>
<name>A0AAU9JSS4_9CILI</name>
<reference evidence="2" key="1">
    <citation type="submission" date="2021-09" db="EMBL/GenBank/DDBJ databases">
        <authorList>
            <consortium name="AG Swart"/>
            <person name="Singh M."/>
            <person name="Singh A."/>
            <person name="Seah K."/>
            <person name="Emmerich C."/>
        </authorList>
    </citation>
    <scope>NUCLEOTIDE SEQUENCE</scope>
    <source>
        <strain evidence="2">ATCC30299</strain>
    </source>
</reference>
<dbReference type="Proteomes" id="UP001162131">
    <property type="component" value="Unassembled WGS sequence"/>
</dbReference>
<comment type="caution">
    <text evidence="2">The sequence shown here is derived from an EMBL/GenBank/DDBJ whole genome shotgun (WGS) entry which is preliminary data.</text>
</comment>
<keyword evidence="1" id="KW-0812">Transmembrane</keyword>